<comment type="similarity">
    <text evidence="1 4">Belongs to the GILT family.</text>
</comment>
<keyword evidence="4" id="KW-0676">Redox-active center</keyword>
<keyword evidence="5" id="KW-1133">Transmembrane helix</keyword>
<dbReference type="PANTHER" id="PTHR13234">
    <property type="entry name" value="GAMMA-INTERFERON INDUCIBLE LYSOSOMAL THIOL REDUCTASE GILT"/>
    <property type="match status" value="1"/>
</dbReference>
<protein>
    <recommendedName>
        <fullName evidence="4">Gamma-interferon-inducible lysosomal thiol reductase</fullName>
        <ecNumber evidence="4">1.8.-.-</ecNumber>
    </recommendedName>
    <alternativeName>
        <fullName evidence="4">Gamma-interferon-inducible protein IP-30</fullName>
    </alternativeName>
</protein>
<dbReference type="GO" id="GO:0005576">
    <property type="term" value="C:extracellular region"/>
    <property type="evidence" value="ECO:0007669"/>
    <property type="project" value="UniProtKB-SubCell"/>
</dbReference>
<dbReference type="EC" id="1.8.-.-" evidence="4"/>
<keyword evidence="3 4" id="KW-0325">Glycoprotein</keyword>
<accession>A0A671PF52</accession>
<comment type="subunit">
    <text evidence="2 4">Dimer; disulfide-linked.</text>
</comment>
<evidence type="ECO:0000256" key="5">
    <source>
        <dbReference type="SAM" id="Phobius"/>
    </source>
</evidence>
<dbReference type="Proteomes" id="UP000472260">
    <property type="component" value="Unassembled WGS sequence"/>
</dbReference>
<keyword evidence="4" id="KW-0732">Signal</keyword>
<evidence type="ECO:0000313" key="6">
    <source>
        <dbReference type="Ensembl" id="ENSSANP00000057522.1"/>
    </source>
</evidence>
<keyword evidence="5" id="KW-0472">Membrane</keyword>
<evidence type="ECO:0000256" key="1">
    <source>
        <dbReference type="ARBA" id="ARBA00005679"/>
    </source>
</evidence>
<dbReference type="GO" id="GO:0016671">
    <property type="term" value="F:oxidoreductase activity, acting on a sulfur group of donors, disulfide as acceptor"/>
    <property type="evidence" value="ECO:0007669"/>
    <property type="project" value="UniProtKB-UniRule"/>
</dbReference>
<dbReference type="Pfam" id="PF03227">
    <property type="entry name" value="GILT"/>
    <property type="match status" value="1"/>
</dbReference>
<evidence type="ECO:0000256" key="3">
    <source>
        <dbReference type="ARBA" id="ARBA00023180"/>
    </source>
</evidence>
<dbReference type="InterPro" id="IPR004911">
    <property type="entry name" value="Interferon-induced_GILT"/>
</dbReference>
<comment type="subcellular location">
    <subcellularLocation>
        <location evidence="4">Secreted</location>
    </subcellularLocation>
    <subcellularLocation>
        <location evidence="4">Lysosome</location>
    </subcellularLocation>
</comment>
<proteinExistence type="inferred from homology"/>
<sequence length="238" mass="26798">MHIHSSVYGHLSFFCIFLLPLLFIIYCLLSLFMYVCTLFVFSVPEALNTKTNSLLVPPVEITLYYESLCPGCRAFLTEQLFPTWTLLKDIMNVNLVPFGNLPEENSFSCQHGEPECYASMVEACVLHAANHAAFPVIYCMESSADVLKSAKPCLQLYAPFVKWQTIESCTRGELGHRLMHQNAVKTQALKPAHTHVPWITFNGVRPSQSRAFALIVIYRGIKPPVCTGALKKLDRSFC</sequence>
<dbReference type="AlphaFoldDB" id="A0A671PF52"/>
<dbReference type="Ensembl" id="ENSSANT00000061211.1">
    <property type="protein sequence ID" value="ENSSANP00000057522.1"/>
    <property type="gene ID" value="ENSSANG00000028803.1"/>
</dbReference>
<reference evidence="6" key="2">
    <citation type="submission" date="2025-09" db="UniProtKB">
        <authorList>
            <consortium name="Ensembl"/>
        </authorList>
    </citation>
    <scope>IDENTIFICATION</scope>
</reference>
<organism evidence="6 7">
    <name type="scientific">Sinocyclocheilus anshuiensis</name>
    <dbReference type="NCBI Taxonomy" id="1608454"/>
    <lineage>
        <taxon>Eukaryota</taxon>
        <taxon>Metazoa</taxon>
        <taxon>Chordata</taxon>
        <taxon>Craniata</taxon>
        <taxon>Vertebrata</taxon>
        <taxon>Euteleostomi</taxon>
        <taxon>Actinopterygii</taxon>
        <taxon>Neopterygii</taxon>
        <taxon>Teleostei</taxon>
        <taxon>Ostariophysi</taxon>
        <taxon>Cypriniformes</taxon>
        <taxon>Cyprinidae</taxon>
        <taxon>Cyprininae</taxon>
        <taxon>Sinocyclocheilus</taxon>
    </lineage>
</organism>
<gene>
    <name evidence="6" type="primary">LOC107669007</name>
</gene>
<evidence type="ECO:0000256" key="4">
    <source>
        <dbReference type="RuleBase" id="RU369109"/>
    </source>
</evidence>
<keyword evidence="4" id="KW-0458">Lysosome</keyword>
<dbReference type="GO" id="GO:0002376">
    <property type="term" value="P:immune system process"/>
    <property type="evidence" value="ECO:0007669"/>
    <property type="project" value="UniProtKB-KW"/>
</dbReference>
<reference evidence="6" key="1">
    <citation type="submission" date="2025-08" db="UniProtKB">
        <authorList>
            <consortium name="Ensembl"/>
        </authorList>
    </citation>
    <scope>IDENTIFICATION</scope>
</reference>
<keyword evidence="4" id="KW-0391">Immunity</keyword>
<feature type="transmembrane region" description="Helical" evidence="5">
    <location>
        <begin position="12"/>
        <end position="41"/>
    </location>
</feature>
<dbReference type="PANTHER" id="PTHR13234:SF45">
    <property type="entry name" value="GAMMA-INTERFERON-INDUCIBLE LYSOSOMAL THIOL REDUCTASE-LIKE"/>
    <property type="match status" value="1"/>
</dbReference>
<keyword evidence="5" id="KW-0812">Transmembrane</keyword>
<keyword evidence="7" id="KW-1185">Reference proteome</keyword>
<evidence type="ECO:0000256" key="2">
    <source>
        <dbReference type="ARBA" id="ARBA00011615"/>
    </source>
</evidence>
<keyword evidence="4" id="KW-0560">Oxidoreductase</keyword>
<keyword evidence="4" id="KW-0964">Secreted</keyword>
<evidence type="ECO:0000313" key="7">
    <source>
        <dbReference type="Proteomes" id="UP000472260"/>
    </source>
</evidence>
<comment type="function">
    <text evidence="4">Lysosomal thiol reductase that can reduce protein disulfide bonds. Facilitates the complete unfolding of proteins destined for lysosomal degradation. Plays an important role in antigen processing.</text>
</comment>
<name>A0A671PF52_9TELE</name>
<dbReference type="GO" id="GO:0005764">
    <property type="term" value="C:lysosome"/>
    <property type="evidence" value="ECO:0007669"/>
    <property type="project" value="UniProtKB-SubCell"/>
</dbReference>
<keyword evidence="4" id="KW-1015">Disulfide bond</keyword>